<dbReference type="EMBL" id="KN837195">
    <property type="protein sequence ID" value="KIJ34816.1"/>
    <property type="molecule type" value="Genomic_DNA"/>
</dbReference>
<dbReference type="Proteomes" id="UP000054279">
    <property type="component" value="Unassembled WGS sequence"/>
</dbReference>
<feature type="compositionally biased region" description="Low complexity" evidence="1">
    <location>
        <begin position="68"/>
        <end position="81"/>
    </location>
</feature>
<dbReference type="AlphaFoldDB" id="A0A0C9VBV8"/>
<evidence type="ECO:0000313" key="3">
    <source>
        <dbReference type="EMBL" id="KIJ34816.1"/>
    </source>
</evidence>
<keyword evidence="4" id="KW-1185">Reference proteome</keyword>
<feature type="chain" id="PRO_5002205357" evidence="2">
    <location>
        <begin position="25"/>
        <end position="195"/>
    </location>
</feature>
<feature type="compositionally biased region" description="Low complexity" evidence="1">
    <location>
        <begin position="128"/>
        <end position="141"/>
    </location>
</feature>
<name>A0A0C9VBV8_SPHS4</name>
<accession>A0A0C9VBV8</accession>
<feature type="region of interest" description="Disordered" evidence="1">
    <location>
        <begin position="55"/>
        <end position="82"/>
    </location>
</feature>
<evidence type="ECO:0000256" key="2">
    <source>
        <dbReference type="SAM" id="SignalP"/>
    </source>
</evidence>
<protein>
    <submittedName>
        <fullName evidence="3">Uncharacterized protein</fullName>
    </submittedName>
</protein>
<proteinExistence type="predicted"/>
<evidence type="ECO:0000256" key="1">
    <source>
        <dbReference type="SAM" id="MobiDB-lite"/>
    </source>
</evidence>
<evidence type="ECO:0000313" key="4">
    <source>
        <dbReference type="Proteomes" id="UP000054279"/>
    </source>
</evidence>
<organism evidence="3 4">
    <name type="scientific">Sphaerobolus stellatus (strain SS14)</name>
    <dbReference type="NCBI Taxonomy" id="990650"/>
    <lineage>
        <taxon>Eukaryota</taxon>
        <taxon>Fungi</taxon>
        <taxon>Dikarya</taxon>
        <taxon>Basidiomycota</taxon>
        <taxon>Agaricomycotina</taxon>
        <taxon>Agaricomycetes</taxon>
        <taxon>Phallomycetidae</taxon>
        <taxon>Geastrales</taxon>
        <taxon>Sphaerobolaceae</taxon>
        <taxon>Sphaerobolus</taxon>
    </lineage>
</organism>
<dbReference type="HOGENOM" id="CLU_1397136_0_0_1"/>
<feature type="signal peptide" evidence="2">
    <location>
        <begin position="1"/>
        <end position="24"/>
    </location>
</feature>
<feature type="region of interest" description="Disordered" evidence="1">
    <location>
        <begin position="128"/>
        <end position="148"/>
    </location>
</feature>
<reference evidence="3 4" key="1">
    <citation type="submission" date="2014-06" db="EMBL/GenBank/DDBJ databases">
        <title>Evolutionary Origins and Diversification of the Mycorrhizal Mutualists.</title>
        <authorList>
            <consortium name="DOE Joint Genome Institute"/>
            <consortium name="Mycorrhizal Genomics Consortium"/>
            <person name="Kohler A."/>
            <person name="Kuo A."/>
            <person name="Nagy L.G."/>
            <person name="Floudas D."/>
            <person name="Copeland A."/>
            <person name="Barry K.W."/>
            <person name="Cichocki N."/>
            <person name="Veneault-Fourrey C."/>
            <person name="LaButti K."/>
            <person name="Lindquist E.A."/>
            <person name="Lipzen A."/>
            <person name="Lundell T."/>
            <person name="Morin E."/>
            <person name="Murat C."/>
            <person name="Riley R."/>
            <person name="Ohm R."/>
            <person name="Sun H."/>
            <person name="Tunlid A."/>
            <person name="Henrissat B."/>
            <person name="Grigoriev I.V."/>
            <person name="Hibbett D.S."/>
            <person name="Martin F."/>
        </authorList>
    </citation>
    <scope>NUCLEOTIDE SEQUENCE [LARGE SCALE GENOMIC DNA]</scope>
    <source>
        <strain evidence="3 4">SS14</strain>
    </source>
</reference>
<keyword evidence="2" id="KW-0732">Signal</keyword>
<sequence>MKKSVPRSLTLAFVFLQFLGIVLCSATPRSHVIEEFQRSHIYNARQGDSSESLIFDTSVGSSTPLSEPASSTSLAKSPSTSGNGGVTGLIFDTAVNSQSADPSESLAIDTDIGTPKGAVTTSLALPSGSPAAASATTPVAGSSGGKGIPGATGGAADITVTVPSSPTSTNSASSIAVSIGHAIGVGLALGASLLA</sequence>
<gene>
    <name evidence="3" type="ORF">M422DRAFT_782720</name>
</gene>